<comment type="caution">
    <text evidence="1">The sequence shown here is derived from an EMBL/GenBank/DDBJ whole genome shotgun (WGS) entry which is preliminary data.</text>
</comment>
<evidence type="ECO:0000313" key="1">
    <source>
        <dbReference type="EMBL" id="CAH1988488.1"/>
    </source>
</evidence>
<sequence length="11" mass="1472">MHIYWFYILDA</sequence>
<proteinExistence type="predicted"/>
<reference evidence="1" key="1">
    <citation type="submission" date="2022-03" db="EMBL/GenBank/DDBJ databases">
        <authorList>
            <person name="Sayadi A."/>
        </authorList>
    </citation>
    <scope>NUCLEOTIDE SEQUENCE</scope>
</reference>
<organism evidence="1 2">
    <name type="scientific">Acanthoscelides obtectus</name>
    <name type="common">Bean weevil</name>
    <name type="synonym">Bruchus obtectus</name>
    <dbReference type="NCBI Taxonomy" id="200917"/>
    <lineage>
        <taxon>Eukaryota</taxon>
        <taxon>Metazoa</taxon>
        <taxon>Ecdysozoa</taxon>
        <taxon>Arthropoda</taxon>
        <taxon>Hexapoda</taxon>
        <taxon>Insecta</taxon>
        <taxon>Pterygota</taxon>
        <taxon>Neoptera</taxon>
        <taxon>Endopterygota</taxon>
        <taxon>Coleoptera</taxon>
        <taxon>Polyphaga</taxon>
        <taxon>Cucujiformia</taxon>
        <taxon>Chrysomeloidea</taxon>
        <taxon>Chrysomelidae</taxon>
        <taxon>Bruchinae</taxon>
        <taxon>Bruchini</taxon>
        <taxon>Acanthoscelides</taxon>
    </lineage>
</organism>
<gene>
    <name evidence="1" type="ORF">ACAOBT_LOCUS18515</name>
</gene>
<accession>A0A9P0LAD0</accession>
<dbReference type="Proteomes" id="UP001152888">
    <property type="component" value="Unassembled WGS sequence"/>
</dbReference>
<name>A0A9P0LAD0_ACAOB</name>
<dbReference type="EMBL" id="CAKOFQ010007046">
    <property type="protein sequence ID" value="CAH1988488.1"/>
    <property type="molecule type" value="Genomic_DNA"/>
</dbReference>
<evidence type="ECO:0000313" key="2">
    <source>
        <dbReference type="Proteomes" id="UP001152888"/>
    </source>
</evidence>
<keyword evidence="2" id="KW-1185">Reference proteome</keyword>
<protein>
    <submittedName>
        <fullName evidence="1">Uncharacterized protein</fullName>
    </submittedName>
</protein>